<proteinExistence type="predicted"/>
<dbReference type="Proteomes" id="UP000199572">
    <property type="component" value="Unassembled WGS sequence"/>
</dbReference>
<dbReference type="PROSITE" id="PS51257">
    <property type="entry name" value="PROKAR_LIPOPROTEIN"/>
    <property type="match status" value="1"/>
</dbReference>
<keyword evidence="3" id="KW-1185">Reference proteome</keyword>
<dbReference type="STRING" id="390241.SAMN04488023_105193"/>
<dbReference type="AlphaFoldDB" id="A0A1H9MAZ3"/>
<accession>A0A1H9MAZ3</accession>
<organism evidence="2 3">
    <name type="scientific">Pedobacter rhizosphaerae</name>
    <dbReference type="NCBI Taxonomy" id="390241"/>
    <lineage>
        <taxon>Bacteria</taxon>
        <taxon>Pseudomonadati</taxon>
        <taxon>Bacteroidota</taxon>
        <taxon>Sphingobacteriia</taxon>
        <taxon>Sphingobacteriales</taxon>
        <taxon>Sphingobacteriaceae</taxon>
        <taxon>Pedobacter</taxon>
    </lineage>
</organism>
<evidence type="ECO:0000313" key="3">
    <source>
        <dbReference type="Proteomes" id="UP000199572"/>
    </source>
</evidence>
<evidence type="ECO:0000313" key="2">
    <source>
        <dbReference type="EMBL" id="SER20627.1"/>
    </source>
</evidence>
<dbReference type="InterPro" id="IPR031815">
    <property type="entry name" value="DUF5074"/>
</dbReference>
<sequence length="365" mass="39760">MRSVNTKHLLIALFIALFAASCKKDALVEPEVEPVAKGKFENGFFIVNEGWFGRGTGEVSFFNYSTGKLTDSIFKRENAGKDLKPESSTLQYGTIFKDNLYLVSKVGGPVVVVDAYTLKEKARIAAKGGNDWRAFLGIDENTGLLSSSSGVYLVNLKNMTAYAKLVGADGQVGDMIKSGNYIFMHSATDGLLIYNASDYTLNRKIKGMTVGFAKTPNGKVWYAGAKYLYQTDPQTLAKDSVSLSFTTYASWGAWHAGSITASTKDNIVYLLKTGSFGGGSEVYKYDGTAVSLNAPFATNPDKQIFYGKGIGYDPKLNQVVIQTVQSGYGANYAINNLYFYDTAGALKNTVPYEGYHFPAITVFHQ</sequence>
<feature type="chain" id="PRO_5011669272" description="DUF5074 domain-containing protein" evidence="1">
    <location>
        <begin position="20"/>
        <end position="365"/>
    </location>
</feature>
<gene>
    <name evidence="2" type="ORF">SAMN04488023_105193</name>
</gene>
<dbReference type="RefSeq" id="WP_090882491.1">
    <property type="nucleotide sequence ID" value="NZ_FOGG01000005.1"/>
</dbReference>
<dbReference type="Pfam" id="PF16819">
    <property type="entry name" value="DUF5074"/>
    <property type="match status" value="1"/>
</dbReference>
<dbReference type="EMBL" id="FOGG01000005">
    <property type="protein sequence ID" value="SER20627.1"/>
    <property type="molecule type" value="Genomic_DNA"/>
</dbReference>
<dbReference type="InterPro" id="IPR011044">
    <property type="entry name" value="Quino_amine_DH_bsu"/>
</dbReference>
<dbReference type="OrthoDB" id="1041092at2"/>
<keyword evidence="1" id="KW-0732">Signal</keyword>
<dbReference type="Gene3D" id="2.130.10.10">
    <property type="entry name" value="YVTN repeat-like/Quinoprotein amine dehydrogenase"/>
    <property type="match status" value="1"/>
</dbReference>
<evidence type="ECO:0008006" key="4">
    <source>
        <dbReference type="Google" id="ProtNLM"/>
    </source>
</evidence>
<dbReference type="InterPro" id="IPR015943">
    <property type="entry name" value="WD40/YVTN_repeat-like_dom_sf"/>
</dbReference>
<reference evidence="3" key="1">
    <citation type="submission" date="2016-10" db="EMBL/GenBank/DDBJ databases">
        <authorList>
            <person name="Varghese N."/>
            <person name="Submissions S."/>
        </authorList>
    </citation>
    <scope>NUCLEOTIDE SEQUENCE [LARGE SCALE GENOMIC DNA]</scope>
    <source>
        <strain evidence="3">DSM 18610</strain>
    </source>
</reference>
<feature type="signal peptide" evidence="1">
    <location>
        <begin position="1"/>
        <end position="19"/>
    </location>
</feature>
<dbReference type="SUPFAM" id="SSF50969">
    <property type="entry name" value="YVTN repeat-like/Quinoprotein amine dehydrogenase"/>
    <property type="match status" value="1"/>
</dbReference>
<name>A0A1H9MAZ3_9SPHI</name>
<protein>
    <recommendedName>
        <fullName evidence="4">DUF5074 domain-containing protein</fullName>
    </recommendedName>
</protein>
<evidence type="ECO:0000256" key="1">
    <source>
        <dbReference type="SAM" id="SignalP"/>
    </source>
</evidence>